<feature type="domain" description="DUF1508" evidence="3">
    <location>
        <begin position="593"/>
        <end position="639"/>
    </location>
</feature>
<feature type="domain" description="DUF1508" evidence="3">
    <location>
        <begin position="943"/>
        <end position="983"/>
    </location>
</feature>
<dbReference type="AlphaFoldDB" id="A0A1I3T1Q9"/>
<name>A0A1I3T1Q9_9EURY</name>
<gene>
    <name evidence="5" type="ORF">SAMN05443661_15111</name>
</gene>
<keyword evidence="2" id="KW-0472">Membrane</keyword>
<dbReference type="Pfam" id="PF23600">
    <property type="entry name" value="CdpA_N"/>
    <property type="match status" value="1"/>
</dbReference>
<feature type="region of interest" description="Disordered" evidence="1">
    <location>
        <begin position="491"/>
        <end position="537"/>
    </location>
</feature>
<evidence type="ECO:0000256" key="1">
    <source>
        <dbReference type="SAM" id="MobiDB-lite"/>
    </source>
</evidence>
<keyword evidence="2" id="KW-0812">Transmembrane</keyword>
<protein>
    <recommendedName>
        <fullName evidence="7">DUF1508 domain-containing protein</fullName>
    </recommendedName>
</protein>
<evidence type="ECO:0000259" key="4">
    <source>
        <dbReference type="Pfam" id="PF23600"/>
    </source>
</evidence>
<proteinExistence type="predicted"/>
<evidence type="ECO:0000313" key="6">
    <source>
        <dbReference type="Proteomes" id="UP000182829"/>
    </source>
</evidence>
<dbReference type="OMA" id="WGWRLID"/>
<evidence type="ECO:0000313" key="5">
    <source>
        <dbReference type="EMBL" id="SFJ64610.1"/>
    </source>
</evidence>
<feature type="domain" description="Cell division protein A N-terminal" evidence="4">
    <location>
        <begin position="28"/>
        <end position="171"/>
    </location>
</feature>
<keyword evidence="2" id="KW-1133">Transmembrane helix</keyword>
<feature type="domain" description="DUF1508" evidence="3">
    <location>
        <begin position="258"/>
        <end position="306"/>
    </location>
</feature>
<reference evidence="5 6" key="1">
    <citation type="submission" date="2016-10" db="EMBL/GenBank/DDBJ databases">
        <authorList>
            <person name="de Groot N.N."/>
        </authorList>
    </citation>
    <scope>NUCLEOTIDE SEQUENCE [LARGE SCALE GENOMIC DNA]</scope>
    <source>
        <strain evidence="5 6">SP2</strain>
    </source>
</reference>
<feature type="domain" description="DUF1508" evidence="3">
    <location>
        <begin position="538"/>
        <end position="581"/>
    </location>
</feature>
<dbReference type="Proteomes" id="UP000182829">
    <property type="component" value="Unassembled WGS sequence"/>
</dbReference>
<evidence type="ECO:0008006" key="7">
    <source>
        <dbReference type="Google" id="ProtNLM"/>
    </source>
</evidence>
<organism evidence="5 6">
    <name type="scientific">Natronobacterium gregoryi</name>
    <dbReference type="NCBI Taxonomy" id="44930"/>
    <lineage>
        <taxon>Archaea</taxon>
        <taxon>Methanobacteriati</taxon>
        <taxon>Methanobacteriota</taxon>
        <taxon>Stenosarchaea group</taxon>
        <taxon>Halobacteria</taxon>
        <taxon>Halobacteriales</taxon>
        <taxon>Natrialbaceae</taxon>
        <taxon>Natronobacterium</taxon>
    </lineage>
</organism>
<feature type="transmembrane region" description="Helical" evidence="2">
    <location>
        <begin position="47"/>
        <end position="70"/>
    </location>
</feature>
<feature type="transmembrane region" description="Helical" evidence="2">
    <location>
        <begin position="82"/>
        <end position="102"/>
    </location>
</feature>
<dbReference type="Pfam" id="PF07411">
    <property type="entry name" value="DUF1508"/>
    <property type="match status" value="6"/>
</dbReference>
<sequence length="990" mass="110132">MSGRRFIISHQSYALELRMSAPSEIHRSLYRLYERYVGEPDSGKDVYGYWLFILGYVVGAAGIVAFVIGYGGSIAEERMIHISGVTASLGLVFCLFGIGLMLPVRKRGIQASVVGLVVSLVGVAMYGIVYPDNWRHRGAGYDVEVIAVYAVGIAIIAGVAALVPVLTGRKGMFVEEEGTSEDPPILTGDALEDAQFAIFRDEHGDWKWNVLHREALATSTSSAVTRPEAREGIDRVKSQISSAGLMELTTAAFRLYEDRDGNWQWTLARDDGSVVADCSREFGRREGAEESVSFLKDRGPDADVIEIEGAAFTYTEERGKWHWHLVDDEHTTLAVDEVGYDEQDDAEAAAQTFAERFTDARLLDIEHFGVELYETDDEWTWCFVDDADDVVADAADTYDTRREAEEAAEALLPALESASVTVAGEPTYELYEEDDDWQWRLVDEAEDIVARNPGAAVDEERVEWEAGQFGENADQADVVEIEEAEYEVYPSDEKRTVPSNDDDHLPKAVDEPAAATDGGTAVTFDEDEGPAEPEGPDWHWRLVTEDREIVAASTDPHADADSAAAAIERVREQANEAELIEFEQSAFQVYEADDGEWRWRLIDEDGNVLADSGEEHTSRSEAAEAMMTLKERAPDAELLEIETAAFELFVGENDEWGWRLIDEGGQLVAEDPATHPTRDAARDAMNRLLEHLGSDVRTMENAAFQTYVDEDWHWRFVLPSGETVAVDDEPAPTRDDLVDQIEDVREAASSGRQSTIGDVAVQLYESGTWSWRLLDRDREAVADATVSYTERADALDHVDACRTHATDAPIFTIEDAAIRLEDGAEDGWCWDLVDADRTVSARGGTVADTKEAELDEIDEIRRLAPMAGRVDFDVASFELVSNEDDRWQWRLIDEDGRPVAAGTETYETNEAARESLDDVRTLIGNASILEIDSVSFELHTDEDGWVWRLVDEFGSTMAESTQTYENRTDAREAMDAVKSHAPDGWLTFTE</sequence>
<dbReference type="SUPFAM" id="SSF160113">
    <property type="entry name" value="YegP-like"/>
    <property type="match status" value="10"/>
</dbReference>
<dbReference type="InterPro" id="IPR010879">
    <property type="entry name" value="DUF1508"/>
</dbReference>
<feature type="compositionally biased region" description="Acidic residues" evidence="1">
    <location>
        <begin position="524"/>
        <end position="535"/>
    </location>
</feature>
<dbReference type="Gene3D" id="2.30.29.80">
    <property type="match status" value="6"/>
</dbReference>
<evidence type="ECO:0000256" key="2">
    <source>
        <dbReference type="SAM" id="Phobius"/>
    </source>
</evidence>
<evidence type="ECO:0000259" key="3">
    <source>
        <dbReference type="Pfam" id="PF07411"/>
    </source>
</evidence>
<feature type="domain" description="DUF1508" evidence="3">
    <location>
        <begin position="766"/>
        <end position="810"/>
    </location>
</feature>
<feature type="transmembrane region" description="Helical" evidence="2">
    <location>
        <begin position="108"/>
        <end position="129"/>
    </location>
</feature>
<accession>A0A1I3T1Q9</accession>
<dbReference type="InterPro" id="IPR055563">
    <property type="entry name" value="CdpA_N"/>
</dbReference>
<feature type="domain" description="DUF1508" evidence="3">
    <location>
        <begin position="883"/>
        <end position="928"/>
    </location>
</feature>
<dbReference type="InterPro" id="IPR036913">
    <property type="entry name" value="YegP-like_sf"/>
</dbReference>
<dbReference type="EMBL" id="FORO01000051">
    <property type="protein sequence ID" value="SFJ64610.1"/>
    <property type="molecule type" value="Genomic_DNA"/>
</dbReference>
<feature type="transmembrane region" description="Helical" evidence="2">
    <location>
        <begin position="141"/>
        <end position="166"/>
    </location>
</feature>
<feature type="compositionally biased region" description="Basic and acidic residues" evidence="1">
    <location>
        <begin position="491"/>
        <end position="510"/>
    </location>
</feature>